<comment type="caution">
    <text evidence="2">The sequence shown here is derived from an EMBL/GenBank/DDBJ whole genome shotgun (WGS) entry which is preliminary data.</text>
</comment>
<evidence type="ECO:0000256" key="1">
    <source>
        <dbReference type="SAM" id="SignalP"/>
    </source>
</evidence>
<reference evidence="2" key="3">
    <citation type="submission" date="2023-06" db="EMBL/GenBank/DDBJ databases">
        <authorList>
            <person name="Sun Q."/>
            <person name="Zhou Y."/>
        </authorList>
    </citation>
    <scope>NUCLEOTIDE SEQUENCE</scope>
    <source>
        <strain evidence="2">CGMCC 1.10859</strain>
    </source>
</reference>
<sequence>MTFRQLILPLALAVALPAALSAAPAMNGKSPKGTILTDSHSMSLYTFAKDKQARSACNGDCAAKWPPLTAKPGDKPEGRFGIIARDDGALQWTYKGKPLYTWVKDTKSGDVSGDGVKGVWHLARP</sequence>
<dbReference type="RefSeq" id="WP_035844019.1">
    <property type="nucleotide sequence ID" value="NZ_BNAB01000001.1"/>
</dbReference>
<proteinExistence type="predicted"/>
<dbReference type="EMBL" id="FNOB01000001">
    <property type="protein sequence ID" value="SDW09292.1"/>
    <property type="molecule type" value="Genomic_DNA"/>
</dbReference>
<name>A0AAN4ZY74_9RHOB</name>
<dbReference type="PANTHER" id="PTHR39335:SF1">
    <property type="entry name" value="BLL4220 PROTEIN"/>
    <property type="match status" value="1"/>
</dbReference>
<dbReference type="Pfam" id="PF03640">
    <property type="entry name" value="Lipoprotein_15"/>
    <property type="match status" value="2"/>
</dbReference>
<keyword evidence="4" id="KW-1185">Reference proteome</keyword>
<evidence type="ECO:0000313" key="2">
    <source>
        <dbReference type="EMBL" id="GHD98645.1"/>
    </source>
</evidence>
<evidence type="ECO:0000313" key="4">
    <source>
        <dbReference type="Proteomes" id="UP000199541"/>
    </source>
</evidence>
<dbReference type="EMBL" id="BNAB01000001">
    <property type="protein sequence ID" value="GHD98645.1"/>
    <property type="molecule type" value="Genomic_DNA"/>
</dbReference>
<dbReference type="Proteomes" id="UP000199541">
    <property type="component" value="Unassembled WGS sequence"/>
</dbReference>
<dbReference type="GO" id="GO:0043448">
    <property type="term" value="P:alkane catabolic process"/>
    <property type="evidence" value="ECO:0007669"/>
    <property type="project" value="TreeGrafter"/>
</dbReference>
<dbReference type="InterPro" id="IPR014558">
    <property type="entry name" value="UCP029720"/>
</dbReference>
<dbReference type="InterPro" id="IPR005297">
    <property type="entry name" value="Lipoprotein_repeat"/>
</dbReference>
<feature type="chain" id="PRO_5042924122" evidence="1">
    <location>
        <begin position="23"/>
        <end position="125"/>
    </location>
</feature>
<dbReference type="PANTHER" id="PTHR39335">
    <property type="entry name" value="BLL4220 PROTEIN"/>
    <property type="match status" value="1"/>
</dbReference>
<keyword evidence="3" id="KW-0449">Lipoprotein</keyword>
<accession>A0AAN4ZY74</accession>
<gene>
    <name evidence="2" type="ORF">GCM10008024_02990</name>
    <name evidence="3" type="ORF">SAMN05444006_101252</name>
</gene>
<dbReference type="Proteomes" id="UP000634647">
    <property type="component" value="Unassembled WGS sequence"/>
</dbReference>
<organism evidence="2 5">
    <name type="scientific">Allgaiera indica</name>
    <dbReference type="NCBI Taxonomy" id="765699"/>
    <lineage>
        <taxon>Bacteria</taxon>
        <taxon>Pseudomonadati</taxon>
        <taxon>Pseudomonadota</taxon>
        <taxon>Alphaproteobacteria</taxon>
        <taxon>Rhodobacterales</taxon>
        <taxon>Paracoccaceae</taxon>
        <taxon>Allgaiera</taxon>
    </lineage>
</organism>
<reference evidence="3 4" key="2">
    <citation type="submission" date="2016-10" db="EMBL/GenBank/DDBJ databases">
        <authorList>
            <person name="Varghese N."/>
            <person name="Submissions S."/>
        </authorList>
    </citation>
    <scope>NUCLEOTIDE SEQUENCE [LARGE SCALE GENOMIC DNA]</scope>
    <source>
        <strain evidence="3 4">DSM 24802</strain>
    </source>
</reference>
<keyword evidence="1" id="KW-0732">Signal</keyword>
<evidence type="ECO:0000313" key="5">
    <source>
        <dbReference type="Proteomes" id="UP000634647"/>
    </source>
</evidence>
<reference evidence="2" key="1">
    <citation type="journal article" date="2014" name="Int. J. Syst. Evol. Microbiol.">
        <title>Complete genome sequence of Corynebacterium casei LMG S-19264T (=DSM 44701T), isolated from a smear-ripened cheese.</title>
        <authorList>
            <consortium name="US DOE Joint Genome Institute (JGI-PGF)"/>
            <person name="Walter F."/>
            <person name="Albersmeier A."/>
            <person name="Kalinowski J."/>
            <person name="Ruckert C."/>
        </authorList>
    </citation>
    <scope>NUCLEOTIDE SEQUENCE</scope>
    <source>
        <strain evidence="2">CGMCC 1.10859</strain>
    </source>
</reference>
<protein>
    <submittedName>
        <fullName evidence="3">Predicted lipoprotein with conserved Yx(FWY)xxD motif</fullName>
    </submittedName>
</protein>
<dbReference type="AlphaFoldDB" id="A0AAN4ZY74"/>
<feature type="signal peptide" evidence="1">
    <location>
        <begin position="1"/>
        <end position="22"/>
    </location>
</feature>
<dbReference type="PIRSF" id="PIRSF029720">
    <property type="entry name" value="UCP029720"/>
    <property type="match status" value="1"/>
</dbReference>
<evidence type="ECO:0000313" key="3">
    <source>
        <dbReference type="EMBL" id="SDW09292.1"/>
    </source>
</evidence>